<evidence type="ECO:0000256" key="1">
    <source>
        <dbReference type="ARBA" id="ARBA00004236"/>
    </source>
</evidence>
<comment type="subcellular location">
    <subcellularLocation>
        <location evidence="1">Cell membrane</location>
    </subcellularLocation>
</comment>
<keyword evidence="7" id="KW-0969">Cilium</keyword>
<organism evidence="7 8">
    <name type="scientific">[Clostridium] fimetarium</name>
    <dbReference type="NCBI Taxonomy" id="99656"/>
    <lineage>
        <taxon>Bacteria</taxon>
        <taxon>Bacillati</taxon>
        <taxon>Bacillota</taxon>
        <taxon>Clostridia</taxon>
        <taxon>Lachnospirales</taxon>
        <taxon>Lachnospiraceae</taxon>
    </lineage>
</organism>
<keyword evidence="7" id="KW-0282">Flagellum</keyword>
<dbReference type="GO" id="GO:0044781">
    <property type="term" value="P:bacterial-type flagellum organization"/>
    <property type="evidence" value="ECO:0007669"/>
    <property type="project" value="InterPro"/>
</dbReference>
<proteinExistence type="predicted"/>
<keyword evidence="4 6" id="KW-1133">Transmembrane helix</keyword>
<protein>
    <submittedName>
        <fullName evidence="7">Flagellar protein FliO/FliZ</fullName>
    </submittedName>
</protein>
<dbReference type="AlphaFoldDB" id="A0A1I0N1H0"/>
<accession>A0A1I0N1H0</accession>
<gene>
    <name evidence="7" type="ORF">SAMN05421659_102316</name>
</gene>
<dbReference type="STRING" id="99656.SAMN05421659_102316"/>
<keyword evidence="3 6" id="KW-0812">Transmembrane</keyword>
<evidence type="ECO:0000256" key="3">
    <source>
        <dbReference type="ARBA" id="ARBA00022692"/>
    </source>
</evidence>
<evidence type="ECO:0000256" key="4">
    <source>
        <dbReference type="ARBA" id="ARBA00022989"/>
    </source>
</evidence>
<feature type="transmembrane region" description="Helical" evidence="6">
    <location>
        <begin position="12"/>
        <end position="31"/>
    </location>
</feature>
<evidence type="ECO:0000313" key="7">
    <source>
        <dbReference type="EMBL" id="SEV94896.1"/>
    </source>
</evidence>
<evidence type="ECO:0000256" key="5">
    <source>
        <dbReference type="ARBA" id="ARBA00023136"/>
    </source>
</evidence>
<name>A0A1I0N1H0_9FIRM</name>
<evidence type="ECO:0000313" key="8">
    <source>
        <dbReference type="Proteomes" id="UP000199701"/>
    </source>
</evidence>
<dbReference type="InterPro" id="IPR022781">
    <property type="entry name" value="Flagellar_biosynth_FliO"/>
</dbReference>
<evidence type="ECO:0000256" key="6">
    <source>
        <dbReference type="SAM" id="Phobius"/>
    </source>
</evidence>
<reference evidence="7 8" key="1">
    <citation type="submission" date="2016-10" db="EMBL/GenBank/DDBJ databases">
        <authorList>
            <person name="de Groot N.N."/>
        </authorList>
    </citation>
    <scope>NUCLEOTIDE SEQUENCE [LARGE SCALE GENOMIC DNA]</scope>
    <source>
        <strain evidence="7 8">DSM 9179</strain>
    </source>
</reference>
<dbReference type="Proteomes" id="UP000199701">
    <property type="component" value="Unassembled WGS sequence"/>
</dbReference>
<dbReference type="Pfam" id="PF04347">
    <property type="entry name" value="FliO"/>
    <property type="match status" value="1"/>
</dbReference>
<keyword evidence="5 6" id="KW-0472">Membrane</keyword>
<keyword evidence="2" id="KW-1003">Cell membrane</keyword>
<keyword evidence="7" id="KW-0966">Cell projection</keyword>
<dbReference type="GO" id="GO:0016020">
    <property type="term" value="C:membrane"/>
    <property type="evidence" value="ECO:0007669"/>
    <property type="project" value="InterPro"/>
</dbReference>
<dbReference type="RefSeq" id="WP_092450793.1">
    <property type="nucleotide sequence ID" value="NZ_FOJI01000002.1"/>
</dbReference>
<evidence type="ECO:0000256" key="2">
    <source>
        <dbReference type="ARBA" id="ARBA00022475"/>
    </source>
</evidence>
<sequence>MVTLSSIGSESLVQLLTISIVFILVLALTYFTTKFVGNYQKTKLAGNNIQVLETFRISNSKYIQIIKIGEKYFAISVCKDTITYLGDLNAEDLVFKNASNEFKIPNFKDILDKLKKDKPED</sequence>
<keyword evidence="8" id="KW-1185">Reference proteome</keyword>
<dbReference type="OrthoDB" id="9797155at2"/>
<dbReference type="EMBL" id="FOJI01000002">
    <property type="protein sequence ID" value="SEV94896.1"/>
    <property type="molecule type" value="Genomic_DNA"/>
</dbReference>